<evidence type="ECO:0000256" key="5">
    <source>
        <dbReference type="SAM" id="SignalP"/>
    </source>
</evidence>
<keyword evidence="7" id="KW-1185">Reference proteome</keyword>
<feature type="compositionally biased region" description="Basic and acidic residues" evidence="3">
    <location>
        <begin position="46"/>
        <end position="61"/>
    </location>
</feature>
<dbReference type="AlphaFoldDB" id="A0A9J6BAG9"/>
<accession>A0A9J6BAG9</accession>
<evidence type="ECO:0000256" key="4">
    <source>
        <dbReference type="SAM" id="Phobius"/>
    </source>
</evidence>
<keyword evidence="4" id="KW-1133">Transmembrane helix</keyword>
<evidence type="ECO:0000313" key="6">
    <source>
        <dbReference type="EMBL" id="KAG5666804.1"/>
    </source>
</evidence>
<dbReference type="Proteomes" id="UP001107558">
    <property type="component" value="Chromosome 4"/>
</dbReference>
<keyword evidence="1 5" id="KW-0732">Signal</keyword>
<dbReference type="SUPFAM" id="SSF52058">
    <property type="entry name" value="L domain-like"/>
    <property type="match status" value="1"/>
</dbReference>
<proteinExistence type="predicted"/>
<evidence type="ECO:0000256" key="2">
    <source>
        <dbReference type="SAM" id="Coils"/>
    </source>
</evidence>
<dbReference type="InterPro" id="IPR050328">
    <property type="entry name" value="Dev_Immune_Receptor"/>
</dbReference>
<dbReference type="InterPro" id="IPR032675">
    <property type="entry name" value="LRR_dom_sf"/>
</dbReference>
<keyword evidence="2" id="KW-0175">Coiled coil</keyword>
<dbReference type="PANTHER" id="PTHR24373:SF275">
    <property type="entry name" value="TIR DOMAIN-CONTAINING PROTEIN"/>
    <property type="match status" value="1"/>
</dbReference>
<feature type="transmembrane region" description="Helical" evidence="4">
    <location>
        <begin position="444"/>
        <end position="467"/>
    </location>
</feature>
<name>A0A9J6BAG9_POLVA</name>
<feature type="coiled-coil region" evidence="2">
    <location>
        <begin position="162"/>
        <end position="194"/>
    </location>
</feature>
<dbReference type="Gene3D" id="3.80.10.10">
    <property type="entry name" value="Ribonuclease Inhibitor"/>
    <property type="match status" value="1"/>
</dbReference>
<keyword evidence="4" id="KW-0472">Membrane</keyword>
<feature type="signal peptide" evidence="5">
    <location>
        <begin position="1"/>
        <end position="18"/>
    </location>
</feature>
<feature type="chain" id="PRO_5039896625" description="Leucine rich repeat protein" evidence="5">
    <location>
        <begin position="19"/>
        <end position="485"/>
    </location>
</feature>
<keyword evidence="4" id="KW-0812">Transmembrane</keyword>
<evidence type="ECO:0008006" key="8">
    <source>
        <dbReference type="Google" id="ProtNLM"/>
    </source>
</evidence>
<evidence type="ECO:0000256" key="3">
    <source>
        <dbReference type="SAM" id="MobiDB-lite"/>
    </source>
</evidence>
<reference evidence="6" key="1">
    <citation type="submission" date="2021-03" db="EMBL/GenBank/DDBJ databases">
        <title>Chromosome level genome of the anhydrobiotic midge Polypedilum vanderplanki.</title>
        <authorList>
            <person name="Yoshida Y."/>
            <person name="Kikawada T."/>
            <person name="Gusev O."/>
        </authorList>
    </citation>
    <scope>NUCLEOTIDE SEQUENCE</scope>
    <source>
        <strain evidence="6">NIAS01</strain>
        <tissue evidence="6">Whole body or cell culture</tissue>
    </source>
</reference>
<organism evidence="6 7">
    <name type="scientific">Polypedilum vanderplanki</name>
    <name type="common">Sleeping chironomid midge</name>
    <dbReference type="NCBI Taxonomy" id="319348"/>
    <lineage>
        <taxon>Eukaryota</taxon>
        <taxon>Metazoa</taxon>
        <taxon>Ecdysozoa</taxon>
        <taxon>Arthropoda</taxon>
        <taxon>Hexapoda</taxon>
        <taxon>Insecta</taxon>
        <taxon>Pterygota</taxon>
        <taxon>Neoptera</taxon>
        <taxon>Endopterygota</taxon>
        <taxon>Diptera</taxon>
        <taxon>Nematocera</taxon>
        <taxon>Chironomoidea</taxon>
        <taxon>Chironomidae</taxon>
        <taxon>Chironominae</taxon>
        <taxon>Polypedilum</taxon>
        <taxon>Polypedilum</taxon>
    </lineage>
</organism>
<gene>
    <name evidence="6" type="ORF">PVAND_014814</name>
</gene>
<evidence type="ECO:0000256" key="1">
    <source>
        <dbReference type="ARBA" id="ARBA00022729"/>
    </source>
</evidence>
<sequence>MKFIQFFIIVVLLLKDSSFEIHCEKVKCRYVQRENVEDIDENIEVSESKEEDGEKSYDKDGKSYEEVIESYEIFEDKKGQDDQKIRKASNEILGKKSVKNFDGNRQKSLVIKINPSQLISIKILQENESKKSNFEFNLEKNFKEKKQHENDQKSYQIKVKNRQNYEGNYQQTQKEKAMKKNEEYFEEIDENLQESLGICNNCKNKQKKQQFHKNKNKFKENSKETFSKISQPSKNNSTSKFCETFISPSSLNNQDLEKMTDCNEIDFSSNNLQILSIIFTTKFSLLETVNFDNNNLKILPQNLLNNLINLKNFSAKNNQIESINENFFTSNFHLEFVNFSFNHLRHIPMRLFIHNQNLKFISFKSNVCVNHEYPEITMEHLIGLVGVNCNDDRNIFAFIVKLIQLSSKLSAIGGDLVNETNSSGENDDNKIVEPSDLDVLFTGLFWLIIPIILILFGICGMIFYVIYNKFVVYAVNARRGEGISG</sequence>
<dbReference type="PANTHER" id="PTHR24373">
    <property type="entry name" value="SLIT RELATED LEUCINE-RICH REPEAT NEURONAL PROTEIN"/>
    <property type="match status" value="1"/>
</dbReference>
<comment type="caution">
    <text evidence="6">The sequence shown here is derived from an EMBL/GenBank/DDBJ whole genome shotgun (WGS) entry which is preliminary data.</text>
</comment>
<evidence type="ECO:0000313" key="7">
    <source>
        <dbReference type="Proteomes" id="UP001107558"/>
    </source>
</evidence>
<dbReference type="EMBL" id="JADBJN010000004">
    <property type="protein sequence ID" value="KAG5666804.1"/>
    <property type="molecule type" value="Genomic_DNA"/>
</dbReference>
<feature type="region of interest" description="Disordered" evidence="3">
    <location>
        <begin position="42"/>
        <end position="61"/>
    </location>
</feature>
<protein>
    <recommendedName>
        <fullName evidence="8">Leucine rich repeat protein</fullName>
    </recommendedName>
</protein>